<name>A0A0A9F6M1_ARUDO</name>
<feature type="signal peptide" evidence="1">
    <location>
        <begin position="1"/>
        <end position="17"/>
    </location>
</feature>
<dbReference type="EMBL" id="GBRH01193968">
    <property type="protein sequence ID" value="JAE03928.1"/>
    <property type="molecule type" value="Transcribed_RNA"/>
</dbReference>
<feature type="chain" id="PRO_5002045678" evidence="1">
    <location>
        <begin position="18"/>
        <end position="110"/>
    </location>
</feature>
<protein>
    <submittedName>
        <fullName evidence="2">FU</fullName>
    </submittedName>
</protein>
<accession>A0A0A9F6M1</accession>
<keyword evidence="1" id="KW-0732">Signal</keyword>
<sequence length="110" mass="12036">MYLGILCSIVLSISLFSVPIRPPGDATLRRKPLLMDADVDGMFGELCTTTNGNARISTTEFISSRTPLFPPPRPVQAANALRCISDSKPVKSFNCSLLYKNSRKTPPGRH</sequence>
<evidence type="ECO:0000256" key="1">
    <source>
        <dbReference type="SAM" id="SignalP"/>
    </source>
</evidence>
<evidence type="ECO:0000313" key="2">
    <source>
        <dbReference type="EMBL" id="JAE03928.1"/>
    </source>
</evidence>
<organism evidence="2">
    <name type="scientific">Arundo donax</name>
    <name type="common">Giant reed</name>
    <name type="synonym">Donax arundinaceus</name>
    <dbReference type="NCBI Taxonomy" id="35708"/>
    <lineage>
        <taxon>Eukaryota</taxon>
        <taxon>Viridiplantae</taxon>
        <taxon>Streptophyta</taxon>
        <taxon>Embryophyta</taxon>
        <taxon>Tracheophyta</taxon>
        <taxon>Spermatophyta</taxon>
        <taxon>Magnoliopsida</taxon>
        <taxon>Liliopsida</taxon>
        <taxon>Poales</taxon>
        <taxon>Poaceae</taxon>
        <taxon>PACMAD clade</taxon>
        <taxon>Arundinoideae</taxon>
        <taxon>Arundineae</taxon>
        <taxon>Arundo</taxon>
    </lineage>
</organism>
<reference evidence="2" key="2">
    <citation type="journal article" date="2015" name="Data Brief">
        <title>Shoot transcriptome of the giant reed, Arundo donax.</title>
        <authorList>
            <person name="Barrero R.A."/>
            <person name="Guerrero F.D."/>
            <person name="Moolhuijzen P."/>
            <person name="Goolsby J.A."/>
            <person name="Tidwell J."/>
            <person name="Bellgard S.E."/>
            <person name="Bellgard M.I."/>
        </authorList>
    </citation>
    <scope>NUCLEOTIDE SEQUENCE</scope>
    <source>
        <tissue evidence="2">Shoot tissue taken approximately 20 cm above the soil surface</tissue>
    </source>
</reference>
<reference evidence="2" key="1">
    <citation type="submission" date="2014-09" db="EMBL/GenBank/DDBJ databases">
        <authorList>
            <person name="Magalhaes I.L.F."/>
            <person name="Oliveira U."/>
            <person name="Santos F.R."/>
            <person name="Vidigal T.H.D.A."/>
            <person name="Brescovit A.D."/>
            <person name="Santos A.J."/>
        </authorList>
    </citation>
    <scope>NUCLEOTIDE SEQUENCE</scope>
    <source>
        <tissue evidence="2">Shoot tissue taken approximately 20 cm above the soil surface</tissue>
    </source>
</reference>
<dbReference type="AlphaFoldDB" id="A0A0A9F6M1"/>
<proteinExistence type="predicted"/>